<protein>
    <recommendedName>
        <fullName evidence="5">Glycosyl transferase family 25 domain-containing protein</fullName>
    </recommendedName>
</protein>
<dbReference type="Proteomes" id="UP000054266">
    <property type="component" value="Unassembled WGS sequence"/>
</dbReference>
<gene>
    <name evidence="6" type="ORF">PV04_00048</name>
</gene>
<dbReference type="AlphaFoldDB" id="A0A0D2D2T9"/>
<evidence type="ECO:0000256" key="2">
    <source>
        <dbReference type="ARBA" id="ARBA00022676"/>
    </source>
</evidence>
<evidence type="ECO:0000256" key="3">
    <source>
        <dbReference type="ARBA" id="ARBA00022679"/>
    </source>
</evidence>
<feature type="region of interest" description="Disordered" evidence="4">
    <location>
        <begin position="437"/>
        <end position="589"/>
    </location>
</feature>
<name>A0A0D2D2T9_9EURO</name>
<dbReference type="PANTHER" id="PTHR10730:SF53">
    <property type="entry name" value="GLYCOSYLTRANSFERASE 25 FAMILY MEMBER"/>
    <property type="match status" value="1"/>
</dbReference>
<accession>A0A0D2D2T9</accession>
<keyword evidence="2" id="KW-0328">Glycosyltransferase</keyword>
<sequence length="589" mass="65037">MFPRFEVAGFAITLVIVFLCFSRFRPAFTDLDSSVFKYGEDEPPEALLLVDDVEPPNPFEDVEVEDVFSQPPVDESEVGRLDDAMNSTLGFAKVFVISMPNRADKRDAFSLQARLSNITFEVRDGVSGADVPARALPLHFAQDPGATGCWRAHLNVMQEMVRENIQTALVFEDDADWDVAIKYQMLQAARATRFVTGQPEDAKSISPYGDDWDIIWFGHCAAGPDPEQDRRFVVTDDPTVLPPWSRSEFVKPDMSAWEEDSDDYLNFQTRIYFKSIWSSCTAAYAISLRGAEKVVFTESMVPYNDPVDNGMGAMCNQHTLNFTCIAPFPTVVGISKPAGPSNRGSDIRGLENEQISEEGWSERLMYSTRQNIPRILTGAEDFVSVLGTEKVAPLSLEDIGRGTGHGEWLWAGTRYFNEDEYNAVRETDLAWAEHLADEEEHGVKGDDGQSPIEPEEEKAEQVEQKHAEDESPGAAAAQNGGSKDESKKEPVADESKKEPVADEAKKEPAVDEAKKEPAVDEAKKEPIADEAAKVKAVDEVAKEPIADGAGGSRSEPESKPESELELESEADSETDMLGHTPELLGDQPQ</sequence>
<dbReference type="EMBL" id="KN846956">
    <property type="protein sequence ID" value="KIW71816.1"/>
    <property type="molecule type" value="Genomic_DNA"/>
</dbReference>
<evidence type="ECO:0000256" key="4">
    <source>
        <dbReference type="SAM" id="MobiDB-lite"/>
    </source>
</evidence>
<dbReference type="PANTHER" id="PTHR10730">
    <property type="entry name" value="PROCOLLAGEN-LYSINE,2-OXOGLUTARATE 5-DIOXYGENASE/GLYCOSYLTRANSFERASE 25 FAMILY MEMBER"/>
    <property type="match status" value="1"/>
</dbReference>
<evidence type="ECO:0000313" key="7">
    <source>
        <dbReference type="Proteomes" id="UP000054266"/>
    </source>
</evidence>
<dbReference type="Pfam" id="PF01755">
    <property type="entry name" value="Glyco_transf_25"/>
    <property type="match status" value="1"/>
</dbReference>
<feature type="compositionally biased region" description="Basic and acidic residues" evidence="4">
    <location>
        <begin position="482"/>
        <end position="545"/>
    </location>
</feature>
<proteinExistence type="inferred from homology"/>
<keyword evidence="3" id="KW-0808">Transferase</keyword>
<feature type="compositionally biased region" description="Acidic residues" evidence="4">
    <location>
        <begin position="563"/>
        <end position="574"/>
    </location>
</feature>
<evidence type="ECO:0000259" key="5">
    <source>
        <dbReference type="Pfam" id="PF01755"/>
    </source>
</evidence>
<organism evidence="6 7">
    <name type="scientific">Phialophora macrospora</name>
    <dbReference type="NCBI Taxonomy" id="1851006"/>
    <lineage>
        <taxon>Eukaryota</taxon>
        <taxon>Fungi</taxon>
        <taxon>Dikarya</taxon>
        <taxon>Ascomycota</taxon>
        <taxon>Pezizomycotina</taxon>
        <taxon>Eurotiomycetes</taxon>
        <taxon>Chaetothyriomycetidae</taxon>
        <taxon>Chaetothyriales</taxon>
        <taxon>Herpotrichiellaceae</taxon>
        <taxon>Phialophora</taxon>
    </lineage>
</organism>
<dbReference type="InterPro" id="IPR050757">
    <property type="entry name" value="Collagen_mod_GT25"/>
</dbReference>
<dbReference type="HOGENOM" id="CLU_525793_0_0_1"/>
<dbReference type="CDD" id="cd06532">
    <property type="entry name" value="Glyco_transf_25"/>
    <property type="match status" value="1"/>
</dbReference>
<comment type="similarity">
    <text evidence="1">Belongs to the glycosyltransferase 25 family.</text>
</comment>
<feature type="compositionally biased region" description="Basic and acidic residues" evidence="4">
    <location>
        <begin position="459"/>
        <end position="469"/>
    </location>
</feature>
<keyword evidence="7" id="KW-1185">Reference proteome</keyword>
<reference evidence="6 7" key="1">
    <citation type="submission" date="2015-01" db="EMBL/GenBank/DDBJ databases">
        <title>The Genome Sequence of Capronia semiimmersa CBS27337.</title>
        <authorList>
            <consortium name="The Broad Institute Genomics Platform"/>
            <person name="Cuomo C."/>
            <person name="de Hoog S."/>
            <person name="Gorbushina A."/>
            <person name="Stielow B."/>
            <person name="Teixiera M."/>
            <person name="Abouelleil A."/>
            <person name="Chapman S.B."/>
            <person name="Priest M."/>
            <person name="Young S.K."/>
            <person name="Wortman J."/>
            <person name="Nusbaum C."/>
            <person name="Birren B."/>
        </authorList>
    </citation>
    <scope>NUCLEOTIDE SEQUENCE [LARGE SCALE GENOMIC DNA]</scope>
    <source>
        <strain evidence="6 7">CBS 27337</strain>
    </source>
</reference>
<evidence type="ECO:0000313" key="6">
    <source>
        <dbReference type="EMBL" id="KIW71816.1"/>
    </source>
</evidence>
<dbReference type="InterPro" id="IPR002654">
    <property type="entry name" value="Glyco_trans_25"/>
</dbReference>
<feature type="domain" description="Glycosyl transferase family 25" evidence="5">
    <location>
        <begin position="92"/>
        <end position="176"/>
    </location>
</feature>
<dbReference type="GO" id="GO:0016740">
    <property type="term" value="F:transferase activity"/>
    <property type="evidence" value="ECO:0007669"/>
    <property type="project" value="UniProtKB-KW"/>
</dbReference>
<evidence type="ECO:0000256" key="1">
    <source>
        <dbReference type="ARBA" id="ARBA00006721"/>
    </source>
</evidence>